<dbReference type="Gene3D" id="1.10.10.10">
    <property type="entry name" value="Winged helix-like DNA-binding domain superfamily/Winged helix DNA-binding domain"/>
    <property type="match status" value="1"/>
</dbReference>
<dbReference type="CDD" id="cd00090">
    <property type="entry name" value="HTH_ARSR"/>
    <property type="match status" value="1"/>
</dbReference>
<dbReference type="InterPro" id="IPR036390">
    <property type="entry name" value="WH_DNA-bd_sf"/>
</dbReference>
<dbReference type="Proteomes" id="UP000295444">
    <property type="component" value="Unassembled WGS sequence"/>
</dbReference>
<proteinExistence type="predicted"/>
<dbReference type="PANTHER" id="PTHR38600">
    <property type="entry name" value="TRANSCRIPTIONAL REGULATORY PROTEIN"/>
    <property type="match status" value="1"/>
</dbReference>
<sequence length="107" mass="12086">MPDDLDAVFKALADATRRRILDRLREEGGQTLVRLCAGTGMSRQAVAKHLAVLQGAGLVTVVPQGREHRHYLNPVPINEIQERWIVHYERDRLEALALLKKALEDKP</sequence>
<evidence type="ECO:0000313" key="2">
    <source>
        <dbReference type="EMBL" id="TDQ05752.1"/>
    </source>
</evidence>
<dbReference type="SMART" id="SM00418">
    <property type="entry name" value="HTH_ARSR"/>
    <property type="match status" value="1"/>
</dbReference>
<organism evidence="2 3">
    <name type="scientific">Labedaea rhizosphaerae</name>
    <dbReference type="NCBI Taxonomy" id="598644"/>
    <lineage>
        <taxon>Bacteria</taxon>
        <taxon>Bacillati</taxon>
        <taxon>Actinomycetota</taxon>
        <taxon>Actinomycetes</taxon>
        <taxon>Pseudonocardiales</taxon>
        <taxon>Pseudonocardiaceae</taxon>
        <taxon>Labedaea</taxon>
    </lineage>
</organism>
<dbReference type="PROSITE" id="PS50987">
    <property type="entry name" value="HTH_ARSR_2"/>
    <property type="match status" value="1"/>
</dbReference>
<dbReference type="EMBL" id="SNXZ01000001">
    <property type="protein sequence ID" value="TDQ05752.1"/>
    <property type="molecule type" value="Genomic_DNA"/>
</dbReference>
<dbReference type="SUPFAM" id="SSF46785">
    <property type="entry name" value="Winged helix' DNA-binding domain"/>
    <property type="match status" value="1"/>
</dbReference>
<dbReference type="InterPro" id="IPR011991">
    <property type="entry name" value="ArsR-like_HTH"/>
</dbReference>
<evidence type="ECO:0000259" key="1">
    <source>
        <dbReference type="PROSITE" id="PS50987"/>
    </source>
</evidence>
<dbReference type="NCBIfam" id="NF033788">
    <property type="entry name" value="HTH_metalloreg"/>
    <property type="match status" value="1"/>
</dbReference>
<dbReference type="Pfam" id="PF12840">
    <property type="entry name" value="HTH_20"/>
    <property type="match status" value="1"/>
</dbReference>
<gene>
    <name evidence="2" type="ORF">EV186_1011730</name>
</gene>
<reference evidence="2 3" key="1">
    <citation type="submission" date="2019-03" db="EMBL/GenBank/DDBJ databases">
        <title>Genomic Encyclopedia of Type Strains, Phase IV (KMG-IV): sequencing the most valuable type-strain genomes for metagenomic binning, comparative biology and taxonomic classification.</title>
        <authorList>
            <person name="Goeker M."/>
        </authorList>
    </citation>
    <scope>NUCLEOTIDE SEQUENCE [LARGE SCALE GENOMIC DNA]</scope>
    <source>
        <strain evidence="2 3">DSM 45361</strain>
    </source>
</reference>
<dbReference type="InterPro" id="IPR001845">
    <property type="entry name" value="HTH_ArsR_DNA-bd_dom"/>
</dbReference>
<feature type="domain" description="HTH arsR-type" evidence="1">
    <location>
        <begin position="1"/>
        <end position="92"/>
    </location>
</feature>
<keyword evidence="3" id="KW-1185">Reference proteome</keyword>
<protein>
    <submittedName>
        <fullName evidence="2">ArsR family transcriptional regulator</fullName>
    </submittedName>
</protein>
<dbReference type="PANTHER" id="PTHR38600:SF1">
    <property type="entry name" value="TRANSCRIPTIONAL REGULATORY PROTEIN"/>
    <property type="match status" value="1"/>
</dbReference>
<dbReference type="AlphaFoldDB" id="A0A4R6SQE6"/>
<evidence type="ECO:0000313" key="3">
    <source>
        <dbReference type="Proteomes" id="UP000295444"/>
    </source>
</evidence>
<name>A0A4R6SQE6_LABRH</name>
<dbReference type="PRINTS" id="PR00778">
    <property type="entry name" value="HTHARSR"/>
</dbReference>
<comment type="caution">
    <text evidence="2">The sequence shown here is derived from an EMBL/GenBank/DDBJ whole genome shotgun (WGS) entry which is preliminary data.</text>
</comment>
<dbReference type="InterPro" id="IPR036388">
    <property type="entry name" value="WH-like_DNA-bd_sf"/>
</dbReference>
<dbReference type="RefSeq" id="WP_341814368.1">
    <property type="nucleotide sequence ID" value="NZ_SNXZ01000001.1"/>
</dbReference>
<dbReference type="GO" id="GO:0003700">
    <property type="term" value="F:DNA-binding transcription factor activity"/>
    <property type="evidence" value="ECO:0007669"/>
    <property type="project" value="InterPro"/>
</dbReference>
<accession>A0A4R6SQE6</accession>